<comment type="caution">
    <text evidence="2">The sequence shown here is derived from an EMBL/GenBank/DDBJ whole genome shotgun (WGS) entry which is preliminary data.</text>
</comment>
<proteinExistence type="predicted"/>
<keyword evidence="3" id="KW-1185">Reference proteome</keyword>
<dbReference type="AlphaFoldDB" id="A0A4V3SAP0"/>
<gene>
    <name evidence="2" type="ORF">DBV15_06207</name>
</gene>
<accession>A0A4V3SAP0</accession>
<feature type="region of interest" description="Disordered" evidence="1">
    <location>
        <begin position="1"/>
        <end position="37"/>
    </location>
</feature>
<feature type="non-terminal residue" evidence="2">
    <location>
        <position position="219"/>
    </location>
</feature>
<reference evidence="2 3" key="1">
    <citation type="journal article" date="2019" name="Philos. Trans. R. Soc. Lond., B, Biol. Sci.">
        <title>Ant behaviour and brain gene expression of defending hosts depend on the ecological success of the intruding social parasite.</title>
        <authorList>
            <person name="Kaur R."/>
            <person name="Stoldt M."/>
            <person name="Jongepier E."/>
            <person name="Feldmeyer B."/>
            <person name="Menzel F."/>
            <person name="Bornberg-Bauer E."/>
            <person name="Foitzik S."/>
        </authorList>
    </citation>
    <scope>NUCLEOTIDE SEQUENCE [LARGE SCALE GENOMIC DNA]</scope>
    <source>
        <tissue evidence="2">Whole body</tissue>
    </source>
</reference>
<name>A0A4V3SAP0_9HYME</name>
<evidence type="ECO:0000256" key="1">
    <source>
        <dbReference type="SAM" id="MobiDB-lite"/>
    </source>
</evidence>
<protein>
    <submittedName>
        <fullName evidence="2">Uncharacterized protein</fullName>
    </submittedName>
</protein>
<evidence type="ECO:0000313" key="2">
    <source>
        <dbReference type="EMBL" id="TGZ49834.1"/>
    </source>
</evidence>
<dbReference type="EMBL" id="QBLH01002097">
    <property type="protein sequence ID" value="TGZ49834.1"/>
    <property type="molecule type" value="Genomic_DNA"/>
</dbReference>
<organism evidence="2 3">
    <name type="scientific">Temnothorax longispinosus</name>
    <dbReference type="NCBI Taxonomy" id="300112"/>
    <lineage>
        <taxon>Eukaryota</taxon>
        <taxon>Metazoa</taxon>
        <taxon>Ecdysozoa</taxon>
        <taxon>Arthropoda</taxon>
        <taxon>Hexapoda</taxon>
        <taxon>Insecta</taxon>
        <taxon>Pterygota</taxon>
        <taxon>Neoptera</taxon>
        <taxon>Endopterygota</taxon>
        <taxon>Hymenoptera</taxon>
        <taxon>Apocrita</taxon>
        <taxon>Aculeata</taxon>
        <taxon>Formicoidea</taxon>
        <taxon>Formicidae</taxon>
        <taxon>Myrmicinae</taxon>
        <taxon>Temnothorax</taxon>
    </lineage>
</organism>
<dbReference type="Proteomes" id="UP000310200">
    <property type="component" value="Unassembled WGS sequence"/>
</dbReference>
<evidence type="ECO:0000313" key="3">
    <source>
        <dbReference type="Proteomes" id="UP000310200"/>
    </source>
</evidence>
<sequence length="219" mass="24248">MHVATSAQKREKPLTLPPKLRSTPVVTPGRRRRVSSVHPTAVVRDVGHVTRYTGSDNEEGRWRCKRRPLVGGNIGSLYYRESNDNEIYTLLQLPATLSLRAPMHVGIYKRTPETTDYNASASGASGVRLIRASASTLFPEGMRPRDEVEGTDIRPNDCHYRLQPLRDSAVNCQREDETRSETKRNTANMAYAGGRHTESAIPASGLTASVNIGDDDSFN</sequence>